<feature type="chain" id="PRO_5013265293" description="FAD-binding PCMH-type domain-containing protein" evidence="3">
    <location>
        <begin position="21"/>
        <end position="484"/>
    </location>
</feature>
<name>A0A2C5YE85_9HYPO</name>
<evidence type="ECO:0000256" key="2">
    <source>
        <dbReference type="ARBA" id="ARBA00023002"/>
    </source>
</evidence>
<dbReference type="InterPro" id="IPR006094">
    <property type="entry name" value="Oxid_FAD_bind_N"/>
</dbReference>
<comment type="similarity">
    <text evidence="1">Belongs to the oxygen-dependent FAD-linked oxidoreductase family.</text>
</comment>
<protein>
    <recommendedName>
        <fullName evidence="4">FAD-binding PCMH-type domain-containing protein</fullName>
    </recommendedName>
</protein>
<dbReference type="GO" id="GO:0016491">
    <property type="term" value="F:oxidoreductase activity"/>
    <property type="evidence" value="ECO:0007669"/>
    <property type="project" value="UniProtKB-KW"/>
</dbReference>
<dbReference type="OrthoDB" id="9983560at2759"/>
<dbReference type="Pfam" id="PF01565">
    <property type="entry name" value="FAD_binding_4"/>
    <property type="match status" value="1"/>
</dbReference>
<dbReference type="AlphaFoldDB" id="A0A2C5YE85"/>
<dbReference type="InterPro" id="IPR016166">
    <property type="entry name" value="FAD-bd_PCMH"/>
</dbReference>
<feature type="domain" description="FAD-binding PCMH-type" evidence="4">
    <location>
        <begin position="98"/>
        <end position="283"/>
    </location>
</feature>
<sequence>MFSSINYLVLVSITAKGIFATSNQCKSTPQDLCWPLAKEWQQLNASVDGQLIASHPIAQSCYPGAFANAPECSLISSLWRSIPFQINSPIGYPQPFDLPCPPINASAGEVPRGTYHVAAGINFARLHNIRLVIRDTGHDFLGRSTGFGSLQIWIRYLRAGIVFHDKFVQPGSSWQGSAVTIGGGYEWKDVYDEAAKRKLIVVGGVSSTVGCIGGWMQGGGHGPPSHKYGLGSDQVLEARVVLANGSLVTTSPTQFPDLFFAIRGGGPSSYGVVVEATVKAWPTAPLVRQTLLMVAQTLQARSEFLSALKDIYAGVPLVAKNHWSGYGDWMASTAATFYSHSWINFDLGLQDAQAAFAPIADKLLARNNTQLFITVNYTSYATYADFYDATYHSEGATGDLIQVASRFLDVESLGPAQQGSLNTLEVHGAPFGAIRHDNSAANPAWRRAALVAQITNEKEASLKALAPNTGSYGNRLAEIKARSA</sequence>
<reference evidence="5 6" key="1">
    <citation type="submission" date="2017-06" db="EMBL/GenBank/DDBJ databases">
        <title>Ant-infecting Ophiocordyceps genomes reveal a high diversity of potential behavioral manipulation genes and a possible major role for enterotoxins.</title>
        <authorList>
            <person name="De Bekker C."/>
            <person name="Evans H.C."/>
            <person name="Brachmann A."/>
            <person name="Hughes D.P."/>
        </authorList>
    </citation>
    <scope>NUCLEOTIDE SEQUENCE [LARGE SCALE GENOMIC DNA]</scope>
    <source>
        <strain evidence="5 6">Map64</strain>
    </source>
</reference>
<gene>
    <name evidence="5" type="ORF">CDD81_2037</name>
</gene>
<dbReference type="InterPro" id="IPR050432">
    <property type="entry name" value="FAD-linked_Oxidoreductases_BP"/>
</dbReference>
<dbReference type="PANTHER" id="PTHR13878">
    <property type="entry name" value="GULONOLACTONE OXIDASE"/>
    <property type="match status" value="1"/>
</dbReference>
<dbReference type="STRING" id="1399860.A0A2C5YE85"/>
<evidence type="ECO:0000259" key="4">
    <source>
        <dbReference type="PROSITE" id="PS51387"/>
    </source>
</evidence>
<dbReference type="InterPro" id="IPR016169">
    <property type="entry name" value="FAD-bd_PCMH_sub2"/>
</dbReference>
<dbReference type="InterPro" id="IPR036318">
    <property type="entry name" value="FAD-bd_PCMH-like_sf"/>
</dbReference>
<dbReference type="EMBL" id="NJET01000016">
    <property type="protein sequence ID" value="PHH65602.1"/>
    <property type="molecule type" value="Genomic_DNA"/>
</dbReference>
<dbReference type="Gene3D" id="3.30.465.10">
    <property type="match status" value="1"/>
</dbReference>
<evidence type="ECO:0000313" key="6">
    <source>
        <dbReference type="Proteomes" id="UP000226192"/>
    </source>
</evidence>
<keyword evidence="3" id="KW-0732">Signal</keyword>
<keyword evidence="2" id="KW-0560">Oxidoreductase</keyword>
<comment type="caution">
    <text evidence="5">The sequence shown here is derived from an EMBL/GenBank/DDBJ whole genome shotgun (WGS) entry which is preliminary data.</text>
</comment>
<dbReference type="Proteomes" id="UP000226192">
    <property type="component" value="Unassembled WGS sequence"/>
</dbReference>
<evidence type="ECO:0000256" key="1">
    <source>
        <dbReference type="ARBA" id="ARBA00005466"/>
    </source>
</evidence>
<dbReference type="PANTHER" id="PTHR13878:SF91">
    <property type="entry name" value="FAD BINDING DOMAIN PROTEIN (AFU_ORTHOLOGUE AFUA_6G12070)-RELATED"/>
    <property type="match status" value="1"/>
</dbReference>
<accession>A0A2C5YE85</accession>
<dbReference type="SUPFAM" id="SSF56176">
    <property type="entry name" value="FAD-binding/transporter-associated domain-like"/>
    <property type="match status" value="1"/>
</dbReference>
<proteinExistence type="inferred from homology"/>
<evidence type="ECO:0000313" key="5">
    <source>
        <dbReference type="EMBL" id="PHH65602.1"/>
    </source>
</evidence>
<dbReference type="PROSITE" id="PS51387">
    <property type="entry name" value="FAD_PCMH"/>
    <property type="match status" value="1"/>
</dbReference>
<organism evidence="5 6">
    <name type="scientific">Ophiocordyceps australis</name>
    <dbReference type="NCBI Taxonomy" id="1399860"/>
    <lineage>
        <taxon>Eukaryota</taxon>
        <taxon>Fungi</taxon>
        <taxon>Dikarya</taxon>
        <taxon>Ascomycota</taxon>
        <taxon>Pezizomycotina</taxon>
        <taxon>Sordariomycetes</taxon>
        <taxon>Hypocreomycetidae</taxon>
        <taxon>Hypocreales</taxon>
        <taxon>Ophiocordycipitaceae</taxon>
        <taxon>Ophiocordyceps</taxon>
    </lineage>
</organism>
<dbReference type="GO" id="GO:0071949">
    <property type="term" value="F:FAD binding"/>
    <property type="evidence" value="ECO:0007669"/>
    <property type="project" value="InterPro"/>
</dbReference>
<feature type="signal peptide" evidence="3">
    <location>
        <begin position="1"/>
        <end position="20"/>
    </location>
</feature>
<evidence type="ECO:0000256" key="3">
    <source>
        <dbReference type="SAM" id="SignalP"/>
    </source>
</evidence>
<keyword evidence="6" id="KW-1185">Reference proteome</keyword>